<dbReference type="AlphaFoldDB" id="A0A1Y3ME02"/>
<reference evidence="1 2" key="1">
    <citation type="submission" date="2017-02" db="EMBL/GenBank/DDBJ databases">
        <title>Bacillus pseudomycoides isolate FSL K6-0042.</title>
        <authorList>
            <person name="Kovac J."/>
        </authorList>
    </citation>
    <scope>NUCLEOTIDE SEQUENCE [LARGE SCALE GENOMIC DNA]</scope>
    <source>
        <strain evidence="1 2">FSL K6-0042</strain>
    </source>
</reference>
<organism evidence="1 2">
    <name type="scientific">Bacillus pseudomycoides</name>
    <dbReference type="NCBI Taxonomy" id="64104"/>
    <lineage>
        <taxon>Bacteria</taxon>
        <taxon>Bacillati</taxon>
        <taxon>Bacillota</taxon>
        <taxon>Bacilli</taxon>
        <taxon>Bacillales</taxon>
        <taxon>Bacillaceae</taxon>
        <taxon>Bacillus</taxon>
        <taxon>Bacillus cereus group</taxon>
    </lineage>
</organism>
<evidence type="ECO:0000313" key="1">
    <source>
        <dbReference type="EMBL" id="OUM46650.1"/>
    </source>
</evidence>
<name>A0A1Y3ME02_9BACI</name>
<accession>A0A2C0V386</accession>
<comment type="caution">
    <text evidence="1">The sequence shown here is derived from an EMBL/GenBank/DDBJ whole genome shotgun (WGS) entry which is preliminary data.</text>
</comment>
<evidence type="ECO:0000313" key="2">
    <source>
        <dbReference type="Proteomes" id="UP000195321"/>
    </source>
</evidence>
<dbReference type="EMBL" id="MWPX01000038">
    <property type="protein sequence ID" value="OUM46650.1"/>
    <property type="molecule type" value="Genomic_DNA"/>
</dbReference>
<dbReference type="RefSeq" id="WP_033798170.1">
    <property type="nucleotide sequence ID" value="NZ_JARLXF010000089.1"/>
</dbReference>
<proteinExistence type="predicted"/>
<protein>
    <submittedName>
        <fullName evidence="1">Uncharacterized protein</fullName>
    </submittedName>
</protein>
<dbReference type="Proteomes" id="UP000195321">
    <property type="component" value="Unassembled WGS sequence"/>
</dbReference>
<sequence>MLLFHEDIELGIIKSIGEREVTFHVANQEVTIPLTEEEEQELFNYIELPENDLLIPINMKTKKICVPTDLETWNEETMDELIEASSKGAENNE</sequence>
<accession>A0A1Y3ME02</accession>
<gene>
    <name evidence="1" type="ORF">BW425_22505</name>
</gene>